<dbReference type="EMBL" id="UGPY01000004">
    <property type="protein sequence ID" value="STZ04926.1"/>
    <property type="molecule type" value="Genomic_DNA"/>
</dbReference>
<dbReference type="InterPro" id="IPR036844">
    <property type="entry name" value="Hint_dom_sf"/>
</dbReference>
<dbReference type="Gene3D" id="2.170.16.10">
    <property type="entry name" value="Hedgehog/Intein (Hint) domain"/>
    <property type="match status" value="1"/>
</dbReference>
<keyword evidence="2" id="KW-1185">Reference proteome</keyword>
<protein>
    <submittedName>
        <fullName evidence="1">Protein of uncharacterized function (DUF1557)</fullName>
    </submittedName>
</protein>
<dbReference type="Proteomes" id="UP000255230">
    <property type="component" value="Unassembled WGS sequence"/>
</dbReference>
<dbReference type="AlphaFoldDB" id="A0A378QVI7"/>
<reference evidence="1 2" key="1">
    <citation type="submission" date="2018-06" db="EMBL/GenBank/DDBJ databases">
        <authorList>
            <consortium name="Pathogen Informatics"/>
            <person name="Doyle S."/>
        </authorList>
    </citation>
    <scope>NUCLEOTIDE SEQUENCE [LARGE SCALE GENOMIC DNA]</scope>
    <source>
        <strain evidence="1 2">NCTC10465</strain>
    </source>
</reference>
<accession>A0A378QVI7</accession>
<dbReference type="NCBIfam" id="TIGR01443">
    <property type="entry name" value="intein_Cterm"/>
    <property type="match status" value="1"/>
</dbReference>
<dbReference type="PROSITE" id="PS50818">
    <property type="entry name" value="INTEIN_C_TER"/>
    <property type="match status" value="1"/>
</dbReference>
<dbReference type="RefSeq" id="WP_062335221.1">
    <property type="nucleotide sequence ID" value="NZ_CP014238.1"/>
</dbReference>
<sequence length="250" mass="28462">MVLSRPEWGGRDAPTQYKRVARAFCSGEDTLVQISYITEADPSRIKSIYLTDNHPVWIQSDNEWTPAIDLRMGSKLSFKSQDINAYLIGAVEVFEVATKTGDIVGLVHNKDFNDEWDQGIVISSSEGLKTFYISDLNGESLEGAYSGEYIYVDDFPKISHINQNPFKNLLSHTYYKFKAPVYNLEVEDFHTYFVGEDGLWVHNTNCGMEQLPYIQSQIPSDVAIRNPKRSDPLPDYVHYGVYANASFIYI</sequence>
<dbReference type="KEGG" id="mos:AXE82_11705"/>
<proteinExistence type="predicted"/>
<evidence type="ECO:0000313" key="1">
    <source>
        <dbReference type="EMBL" id="STZ04926.1"/>
    </source>
</evidence>
<gene>
    <name evidence="1" type="ORF">NCTC10465_02381</name>
</gene>
<evidence type="ECO:0000313" key="2">
    <source>
        <dbReference type="Proteomes" id="UP000255230"/>
    </source>
</evidence>
<dbReference type="SUPFAM" id="SSF51294">
    <property type="entry name" value="Hedgehog/intein (Hint) domain"/>
    <property type="match status" value="1"/>
</dbReference>
<name>A0A378QVI7_FAUOS</name>
<organism evidence="1 2">
    <name type="scientific">Faucicola osloensis</name>
    <name type="common">Moraxella osloensis</name>
    <dbReference type="NCBI Taxonomy" id="34062"/>
    <lineage>
        <taxon>Bacteria</taxon>
        <taxon>Pseudomonadati</taxon>
        <taxon>Pseudomonadota</taxon>
        <taxon>Gammaproteobacteria</taxon>
        <taxon>Moraxellales</taxon>
        <taxon>Moraxellaceae</taxon>
        <taxon>Faucicola</taxon>
    </lineage>
</organism>
<dbReference type="InterPro" id="IPR030934">
    <property type="entry name" value="Intein_C"/>
</dbReference>
<dbReference type="GeneID" id="35779545"/>